<dbReference type="Proteomes" id="UP000799439">
    <property type="component" value="Unassembled WGS sequence"/>
</dbReference>
<dbReference type="GO" id="GO:0000981">
    <property type="term" value="F:DNA-binding transcription factor activity, RNA polymerase II-specific"/>
    <property type="evidence" value="ECO:0007669"/>
    <property type="project" value="InterPro"/>
</dbReference>
<keyword evidence="4" id="KW-1185">Reference proteome</keyword>
<dbReference type="AlphaFoldDB" id="A0A9P4JAX5"/>
<accession>A0A9P4JAX5</accession>
<organism evidence="3 4">
    <name type="scientific">Myriangium duriaei CBS 260.36</name>
    <dbReference type="NCBI Taxonomy" id="1168546"/>
    <lineage>
        <taxon>Eukaryota</taxon>
        <taxon>Fungi</taxon>
        <taxon>Dikarya</taxon>
        <taxon>Ascomycota</taxon>
        <taxon>Pezizomycotina</taxon>
        <taxon>Dothideomycetes</taxon>
        <taxon>Dothideomycetidae</taxon>
        <taxon>Myriangiales</taxon>
        <taxon>Myriangiaceae</taxon>
        <taxon>Myriangium</taxon>
    </lineage>
</organism>
<dbReference type="InterPro" id="IPR001138">
    <property type="entry name" value="Zn2Cys6_DnaBD"/>
</dbReference>
<comment type="caution">
    <text evidence="3">The sequence shown here is derived from an EMBL/GenBank/DDBJ whole genome shotgun (WGS) entry which is preliminary data.</text>
</comment>
<gene>
    <name evidence="3" type="ORF">K461DRAFT_74756</name>
</gene>
<feature type="domain" description="Zn(2)-C6 fungal-type" evidence="2">
    <location>
        <begin position="41"/>
        <end position="69"/>
    </location>
</feature>
<dbReference type="Gene3D" id="4.10.240.10">
    <property type="entry name" value="Zn(2)-C6 fungal-type DNA-binding domain"/>
    <property type="match status" value="1"/>
</dbReference>
<dbReference type="OrthoDB" id="2441642at2759"/>
<protein>
    <recommendedName>
        <fullName evidence="2">Zn(2)-C6 fungal-type domain-containing protein</fullName>
    </recommendedName>
</protein>
<dbReference type="PROSITE" id="PS00463">
    <property type="entry name" value="ZN2_CY6_FUNGAL_1"/>
    <property type="match status" value="1"/>
</dbReference>
<proteinExistence type="predicted"/>
<sequence>MLNALVCHLCGKDFQERKTHTRHMNYCRKKAAKSPKTRKRSCKACTSAKTRCESYSNACLRCLVKGIACVMPFIESNQV</sequence>
<dbReference type="SUPFAM" id="SSF57701">
    <property type="entry name" value="Zn2/Cys6 DNA-binding domain"/>
    <property type="match status" value="1"/>
</dbReference>
<keyword evidence="1" id="KW-0539">Nucleus</keyword>
<evidence type="ECO:0000256" key="1">
    <source>
        <dbReference type="ARBA" id="ARBA00023242"/>
    </source>
</evidence>
<evidence type="ECO:0000259" key="2">
    <source>
        <dbReference type="PROSITE" id="PS00463"/>
    </source>
</evidence>
<dbReference type="Pfam" id="PF00172">
    <property type="entry name" value="Zn_clus"/>
    <property type="match status" value="1"/>
</dbReference>
<dbReference type="GO" id="GO:0008270">
    <property type="term" value="F:zinc ion binding"/>
    <property type="evidence" value="ECO:0007669"/>
    <property type="project" value="InterPro"/>
</dbReference>
<evidence type="ECO:0000313" key="4">
    <source>
        <dbReference type="Proteomes" id="UP000799439"/>
    </source>
</evidence>
<reference evidence="3" key="1">
    <citation type="journal article" date="2020" name="Stud. Mycol.">
        <title>101 Dothideomycetes genomes: a test case for predicting lifestyles and emergence of pathogens.</title>
        <authorList>
            <person name="Haridas S."/>
            <person name="Albert R."/>
            <person name="Binder M."/>
            <person name="Bloem J."/>
            <person name="Labutti K."/>
            <person name="Salamov A."/>
            <person name="Andreopoulos B."/>
            <person name="Baker S."/>
            <person name="Barry K."/>
            <person name="Bills G."/>
            <person name="Bluhm B."/>
            <person name="Cannon C."/>
            <person name="Castanera R."/>
            <person name="Culley D."/>
            <person name="Daum C."/>
            <person name="Ezra D."/>
            <person name="Gonzalez J."/>
            <person name="Henrissat B."/>
            <person name="Kuo A."/>
            <person name="Liang C."/>
            <person name="Lipzen A."/>
            <person name="Lutzoni F."/>
            <person name="Magnuson J."/>
            <person name="Mondo S."/>
            <person name="Nolan M."/>
            <person name="Ohm R."/>
            <person name="Pangilinan J."/>
            <person name="Park H.-J."/>
            <person name="Ramirez L."/>
            <person name="Alfaro M."/>
            <person name="Sun H."/>
            <person name="Tritt A."/>
            <person name="Yoshinaga Y."/>
            <person name="Zwiers L.-H."/>
            <person name="Turgeon B."/>
            <person name="Goodwin S."/>
            <person name="Spatafora J."/>
            <person name="Crous P."/>
            <person name="Grigoriev I."/>
        </authorList>
    </citation>
    <scope>NUCLEOTIDE SEQUENCE</scope>
    <source>
        <strain evidence="3">CBS 260.36</strain>
    </source>
</reference>
<name>A0A9P4JAX5_9PEZI</name>
<dbReference type="EMBL" id="ML996082">
    <property type="protein sequence ID" value="KAF2155509.1"/>
    <property type="molecule type" value="Genomic_DNA"/>
</dbReference>
<dbReference type="InterPro" id="IPR036864">
    <property type="entry name" value="Zn2-C6_fun-type_DNA-bd_sf"/>
</dbReference>
<evidence type="ECO:0000313" key="3">
    <source>
        <dbReference type="EMBL" id="KAF2155509.1"/>
    </source>
</evidence>